<dbReference type="SUPFAM" id="SSF55874">
    <property type="entry name" value="ATPase domain of HSP90 chaperone/DNA topoisomerase II/histidine kinase"/>
    <property type="match status" value="1"/>
</dbReference>
<dbReference type="InterPro" id="IPR020568">
    <property type="entry name" value="Ribosomal_Su5_D2-typ_SF"/>
</dbReference>
<dbReference type="InterPro" id="IPR042121">
    <property type="entry name" value="MutL_C_regsub"/>
</dbReference>
<dbReference type="InterPro" id="IPR014790">
    <property type="entry name" value="MutL_C"/>
</dbReference>
<dbReference type="Gene3D" id="3.30.1540.20">
    <property type="entry name" value="MutL, C-terminal domain, dimerisation subdomain"/>
    <property type="match status" value="1"/>
</dbReference>
<evidence type="ECO:0000256" key="2">
    <source>
        <dbReference type="ARBA" id="ARBA00022763"/>
    </source>
</evidence>
<dbReference type="GO" id="GO:0005524">
    <property type="term" value="F:ATP binding"/>
    <property type="evidence" value="ECO:0007669"/>
    <property type="project" value="InterPro"/>
</dbReference>
<dbReference type="GO" id="GO:0016887">
    <property type="term" value="F:ATP hydrolysis activity"/>
    <property type="evidence" value="ECO:0007669"/>
    <property type="project" value="InterPro"/>
</dbReference>
<dbReference type="Gene3D" id="3.30.230.10">
    <property type="match status" value="1"/>
</dbReference>
<protein>
    <recommendedName>
        <fullName evidence="6">MutL C-terminal dimerisation domain-containing protein</fullName>
    </recommendedName>
</protein>
<sequence length="602" mass="68130">MDDSTSYVIFPRMEKLEESAANLIRSSTYISSFPGAVLRLLHNSIDAGSSAVQIYVDPRKGVIKLSDNGCGMDITTFGQVGRRCAHHSWKTTTLNSLATLGNVDIETRQLGTKYVLGKKLSCNQVTDVYEVSNPGLTGFGTAVYITGLFAALPVRQLSLEATAPNIVFLVCRILEQAALGTPGVNLTLWAEKRVDYSWCYTTEKSTRGAFRQLFGEKVLEDVCFQSKGVNIVGIASPGDPVALEYTGRYQFIYMNGNPVSSNGRINRFVNKLFRQVVNHGARLARNQNKKPFGSFPCFVLSIECDDSIFDFVYSNKSELTVEFKNWSLLEIWIRKLFDPLFSKNPSILSQKQHIKKPREKSENDTIGLVDEWKAFSLRKTKAKKGRQRRSIARGQTNVTRKPIGVMLNKTDLRDVKVIAQVGNKFIFTKLNKKLICFDQHAAHERIRLEQFEDDIKQRRSIFQIKRLEQPVVIHLTAKVRNELTLLDQYRNYLKHWGFTYKVNVDGELTLSTMPLVFETSLRGEPFMEMLDFILNSPGCQSHTIPPPIRRVIVSKACRGAIKFGDPLSLQECHTLIQDLSRCRLPFQCAHGRPTCVPLSRLK</sequence>
<evidence type="ECO:0008006" key="6">
    <source>
        <dbReference type="Google" id="ProtNLM"/>
    </source>
</evidence>
<dbReference type="GO" id="GO:0032300">
    <property type="term" value="C:mismatch repair complex"/>
    <property type="evidence" value="ECO:0007669"/>
    <property type="project" value="InterPro"/>
</dbReference>
<reference evidence="5" key="1">
    <citation type="submission" date="2021-01" db="EMBL/GenBank/DDBJ databases">
        <authorList>
            <person name="Corre E."/>
            <person name="Pelletier E."/>
            <person name="Niang G."/>
            <person name="Scheremetjew M."/>
            <person name="Finn R."/>
            <person name="Kale V."/>
            <person name="Holt S."/>
            <person name="Cochrane G."/>
            <person name="Meng A."/>
            <person name="Brown T."/>
            <person name="Cohen L."/>
        </authorList>
    </citation>
    <scope>NUCLEOTIDE SEQUENCE</scope>
    <source>
        <strain evidence="5">NY070348D</strain>
    </source>
</reference>
<dbReference type="EMBL" id="HBHK01007475">
    <property type="protein sequence ID" value="CAD9674122.1"/>
    <property type="molecule type" value="Transcribed_RNA"/>
</dbReference>
<dbReference type="PANTHER" id="PTHR10073">
    <property type="entry name" value="DNA MISMATCH REPAIR PROTEIN MLH, PMS, MUTL"/>
    <property type="match status" value="1"/>
</dbReference>
<organism evidence="5">
    <name type="scientific">Mucochytrium quahogii</name>
    <dbReference type="NCBI Taxonomy" id="96639"/>
    <lineage>
        <taxon>Eukaryota</taxon>
        <taxon>Sar</taxon>
        <taxon>Stramenopiles</taxon>
        <taxon>Bigyra</taxon>
        <taxon>Labyrinthulomycetes</taxon>
        <taxon>Thraustochytrida</taxon>
        <taxon>Thraustochytriidae</taxon>
        <taxon>Mucochytrium</taxon>
    </lineage>
</organism>
<proteinExistence type="inferred from homology"/>
<dbReference type="AlphaFoldDB" id="A0A7S2RKY4"/>
<comment type="similarity">
    <text evidence="1">Belongs to the DNA mismatch repair MutL/HexB family.</text>
</comment>
<dbReference type="InterPro" id="IPR014721">
    <property type="entry name" value="Ribsml_uS5_D2-typ_fold_subgr"/>
</dbReference>
<dbReference type="InterPro" id="IPR013507">
    <property type="entry name" value="DNA_mismatch_S5_2-like"/>
</dbReference>
<dbReference type="PANTHER" id="PTHR10073:SF47">
    <property type="entry name" value="DNA MISMATCH REPAIR PROTEIN MLH3"/>
    <property type="match status" value="1"/>
</dbReference>
<dbReference type="InterPro" id="IPR042120">
    <property type="entry name" value="MutL_C_dimsub"/>
</dbReference>
<keyword evidence="2" id="KW-0227">DNA damage</keyword>
<evidence type="ECO:0000313" key="5">
    <source>
        <dbReference type="EMBL" id="CAD9674122.1"/>
    </source>
</evidence>
<dbReference type="Pfam" id="PF08676">
    <property type="entry name" value="MutL_C"/>
    <property type="match status" value="1"/>
</dbReference>
<feature type="domain" description="DNA mismatch repair protein S5" evidence="4">
    <location>
        <begin position="210"/>
        <end position="338"/>
    </location>
</feature>
<gene>
    <name evidence="5" type="ORF">QSP1433_LOCUS4581</name>
</gene>
<dbReference type="GO" id="GO:0006298">
    <property type="term" value="P:mismatch repair"/>
    <property type="evidence" value="ECO:0007669"/>
    <property type="project" value="InterPro"/>
</dbReference>
<evidence type="ECO:0000259" key="4">
    <source>
        <dbReference type="SMART" id="SM01340"/>
    </source>
</evidence>
<dbReference type="GO" id="GO:0030983">
    <property type="term" value="F:mismatched DNA binding"/>
    <property type="evidence" value="ECO:0007669"/>
    <property type="project" value="InterPro"/>
</dbReference>
<dbReference type="InterPro" id="IPR036890">
    <property type="entry name" value="HATPase_C_sf"/>
</dbReference>
<dbReference type="InterPro" id="IPR037198">
    <property type="entry name" value="MutL_C_sf"/>
</dbReference>
<dbReference type="Gene3D" id="3.30.1370.100">
    <property type="entry name" value="MutL, C-terminal domain, regulatory subdomain"/>
    <property type="match status" value="1"/>
</dbReference>
<dbReference type="InterPro" id="IPR038973">
    <property type="entry name" value="MutL/Mlh/Pms-like"/>
</dbReference>
<dbReference type="SUPFAM" id="SSF118116">
    <property type="entry name" value="DNA mismatch repair protein MutL"/>
    <property type="match status" value="1"/>
</dbReference>
<name>A0A7S2RKY4_9STRA</name>
<dbReference type="Gene3D" id="3.30.565.10">
    <property type="entry name" value="Histidine kinase-like ATPase, C-terminal domain"/>
    <property type="match status" value="1"/>
</dbReference>
<dbReference type="SMART" id="SM01340">
    <property type="entry name" value="DNA_mis_repair"/>
    <property type="match status" value="1"/>
</dbReference>
<dbReference type="SMART" id="SM00853">
    <property type="entry name" value="MutL_C"/>
    <property type="match status" value="1"/>
</dbReference>
<feature type="domain" description="MutL C-terminal dimerisation" evidence="3">
    <location>
        <begin position="417"/>
        <end position="567"/>
    </location>
</feature>
<evidence type="ECO:0000259" key="3">
    <source>
        <dbReference type="SMART" id="SM00853"/>
    </source>
</evidence>
<dbReference type="Pfam" id="PF13589">
    <property type="entry name" value="HATPase_c_3"/>
    <property type="match status" value="1"/>
</dbReference>
<accession>A0A7S2RKY4</accession>
<evidence type="ECO:0000256" key="1">
    <source>
        <dbReference type="ARBA" id="ARBA00006082"/>
    </source>
</evidence>
<dbReference type="GO" id="GO:0140664">
    <property type="term" value="F:ATP-dependent DNA damage sensor activity"/>
    <property type="evidence" value="ECO:0007669"/>
    <property type="project" value="InterPro"/>
</dbReference>
<dbReference type="SUPFAM" id="SSF54211">
    <property type="entry name" value="Ribosomal protein S5 domain 2-like"/>
    <property type="match status" value="1"/>
</dbReference>